<comment type="caution">
    <text evidence="2">The sequence shown here is derived from an EMBL/GenBank/DDBJ whole genome shotgun (WGS) entry which is preliminary data.</text>
</comment>
<dbReference type="Pfam" id="PF06776">
    <property type="entry name" value="IalB"/>
    <property type="match status" value="1"/>
</dbReference>
<evidence type="ECO:0000313" key="2">
    <source>
        <dbReference type="EMBL" id="THF51032.1"/>
    </source>
</evidence>
<gene>
    <name evidence="2" type="ORF">E6C51_09455</name>
</gene>
<keyword evidence="1" id="KW-0732">Signal</keyword>
<keyword evidence="3" id="KW-1185">Reference proteome</keyword>
<evidence type="ECO:0000313" key="3">
    <source>
        <dbReference type="Proteomes" id="UP000310754"/>
    </source>
</evidence>
<dbReference type="EMBL" id="SSOA01000003">
    <property type="protein sequence ID" value="THF51032.1"/>
    <property type="molecule type" value="Genomic_DNA"/>
</dbReference>
<name>A0A4S3ZYL9_9HYPH</name>
<dbReference type="InterPro" id="IPR038696">
    <property type="entry name" value="IalB_sf"/>
</dbReference>
<dbReference type="InterPro" id="IPR010642">
    <property type="entry name" value="Invasion_prot_B"/>
</dbReference>
<accession>A0A4S3ZYL9</accession>
<protein>
    <recommendedName>
        <fullName evidence="4">Invasion associated locus B family protein</fullName>
    </recommendedName>
</protein>
<dbReference type="Gene3D" id="2.60.40.1880">
    <property type="entry name" value="Invasion associated locus B (IalB) protein"/>
    <property type="match status" value="1"/>
</dbReference>
<feature type="signal peptide" evidence="1">
    <location>
        <begin position="1"/>
        <end position="23"/>
    </location>
</feature>
<evidence type="ECO:0008006" key="4">
    <source>
        <dbReference type="Google" id="ProtNLM"/>
    </source>
</evidence>
<dbReference type="Proteomes" id="UP000310754">
    <property type="component" value="Unassembled WGS sequence"/>
</dbReference>
<proteinExistence type="predicted"/>
<dbReference type="AlphaFoldDB" id="A0A4S3ZYL9"/>
<reference evidence="2 3" key="1">
    <citation type="submission" date="2019-04" db="EMBL/GenBank/DDBJ databases">
        <title>Rhizobium terrae sp. nov., isolated from a paddy soil.</title>
        <authorList>
            <person name="Lin S.-Y."/>
            <person name="Hameed A."/>
            <person name="Huang H.-I."/>
            <person name="Young C.-C."/>
        </authorList>
    </citation>
    <scope>NUCLEOTIDE SEQUENCE [LARGE SCALE GENOMIC DNA]</scope>
    <source>
        <strain evidence="2 3">CC-HIH110</strain>
    </source>
</reference>
<feature type="chain" id="PRO_5020856018" description="Invasion associated locus B family protein" evidence="1">
    <location>
        <begin position="24"/>
        <end position="167"/>
    </location>
</feature>
<dbReference type="RefSeq" id="WP_190235763.1">
    <property type="nucleotide sequence ID" value="NZ_SSOA01000003.1"/>
</dbReference>
<sequence>MMSLQTVALVLAIIGLSASVATAAPKMMKQFDHWGVFTYKDGGKNVCYVLSVPTKEDPVGVDHGKNFFLIAPKKTGGANYYPQAIMGYELKQGSTIDVDIDTKDFLMTPKKNIGWTKVEAQDSQVIAAMRQGKTMTVHAISKRGTKTTYTYSLQGVSAALKRAQACH</sequence>
<evidence type="ECO:0000256" key="1">
    <source>
        <dbReference type="SAM" id="SignalP"/>
    </source>
</evidence>
<organism evidence="2 3">
    <name type="scientific">Allorhizobium terrae</name>
    <dbReference type="NCBI Taxonomy" id="1848972"/>
    <lineage>
        <taxon>Bacteria</taxon>
        <taxon>Pseudomonadati</taxon>
        <taxon>Pseudomonadota</taxon>
        <taxon>Alphaproteobacteria</taxon>
        <taxon>Hyphomicrobiales</taxon>
        <taxon>Rhizobiaceae</taxon>
        <taxon>Rhizobium/Agrobacterium group</taxon>
        <taxon>Allorhizobium</taxon>
    </lineage>
</organism>